<evidence type="ECO:0000256" key="15">
    <source>
        <dbReference type="PROSITE-ProRule" id="PRU10141"/>
    </source>
</evidence>
<dbReference type="GeneID" id="108668115"/>
<dbReference type="PANTHER" id="PTHR45646">
    <property type="entry name" value="SERINE/THREONINE-PROTEIN KINASE DOA-RELATED"/>
    <property type="match status" value="1"/>
</dbReference>
<dbReference type="PANTHER" id="PTHR45646:SF11">
    <property type="entry name" value="SERINE_THREONINE-PROTEIN KINASE DOA"/>
    <property type="match status" value="1"/>
</dbReference>
<evidence type="ECO:0000259" key="17">
    <source>
        <dbReference type="PROSITE" id="PS50011"/>
    </source>
</evidence>
<dbReference type="EC" id="2.7.12.1" evidence="2"/>
<evidence type="ECO:0000256" key="9">
    <source>
        <dbReference type="ARBA" id="ARBA00023137"/>
    </source>
</evidence>
<sequence>MSGSRPRRHYGRSATTCYANLLPDASGDILNRCSTLFSKLTSRVRSSSQTAEDRFTLTSPNASSSSSSTMSSHIPPRVSSYSQYPMLLKYSKYDDPSRYERYSDLKNSATSSRYDDPSSSPRFKTRAPGLAPSASFSSFSNYKSDYGNDYPRRESDYTRPDVSYSRRDTDLPRRETDYSSKPTDLSVRTGVGDSTRRDDHLDVGVGGRPIRGIHSSTSSSHISPNQEKISSRYRPSRFLKSNLLKGKCDEGDEDALLIRNPSTKQPDYWSHYSAMSPTYLLEKYSAADKKKNETQLRQKYGLDSTRYRPTTLTERKSPRTRILESSPDNTAAILRRRECAQLINMYSLPIDTLQSIDKSRKFRKRGQDGGEGETTSRFDQVKLMAAQVSLRADEDASFGPPRKVLYGSASTGDMLSSLSKGGTQKSSGTSGTPSVHSTPDSDKFVLHDPPVVFEKAAMKEKPPPLRPTYLFLSDQYDKYPYSSSDYIGAYSAKSSDVPSNATTSSDPSTPLSNVNINLSDNSSSTPSSSSHEPTLGNPPKPETKNERLSPMSTISSLPSSYLPSTYCPATRSKLVDYCSKPSITVSNYLDDMPQDLSFSTFRPNATATTTSAQGGPTTYVAGVAYVEAFQPKPTAITYVSSVQAKPSVAGISYVGVPEAKAVDLCSTVKTNAATTTTLTDSTQHDVDDAYALAHYKSLAIKGVGMGSRANLGNISDSINGNTGTRNKNAADVSNDTAYKNAITSRLNNGPTTPNELRPIPVAGEPTKTSKFSSLYGSSSVSSDDSSRAPSVEDDEDGHLIYRNGDILQDRYKILATLGEGTFGKVVKVRDLTCDQIVALKIIKNVEKYREAAKLEINVLEKLSEKDPADKQLCVKMLSWFDYHGHVCIAFQMLGLSVFDFLKDNNYRPYPLDQVRLMGYQLCHAINFLHSINLTHTDLKPENILFVDSDHDTIYDSKKKRDIRIVKKPDIRLIDFGSATFDHEHHSTIVSTRHYRAPEVILELGWSQPCDVWSVGCILFELYLGITLFQTHDNREHLAMMERILGPLPYRMGRKTRTKYFYHGKLVWDEKSSAGRYVRESCKPLRNYQMSAEEDHKQLFDLISQMLEYDPAHRITLSQALRHPFFEKIPSSQRLELGSSLSRERSHSLSR</sequence>
<evidence type="ECO:0000256" key="4">
    <source>
        <dbReference type="ARBA" id="ARBA00022553"/>
    </source>
</evidence>
<dbReference type="KEGG" id="hazt:108668115"/>
<dbReference type="AlphaFoldDB" id="A0A8B7NAZ2"/>
<proteinExistence type="inferred from homology"/>
<comment type="catalytic activity">
    <reaction evidence="13">
        <text>L-threonyl-[protein] + ATP = O-phospho-L-threonyl-[protein] + ADP + H(+)</text>
        <dbReference type="Rhea" id="RHEA:46608"/>
        <dbReference type="Rhea" id="RHEA-COMP:11060"/>
        <dbReference type="Rhea" id="RHEA-COMP:11605"/>
        <dbReference type="ChEBI" id="CHEBI:15378"/>
        <dbReference type="ChEBI" id="CHEBI:30013"/>
        <dbReference type="ChEBI" id="CHEBI:30616"/>
        <dbReference type="ChEBI" id="CHEBI:61977"/>
        <dbReference type="ChEBI" id="CHEBI:456216"/>
        <dbReference type="EC" id="2.7.12.1"/>
    </reaction>
</comment>
<keyword evidence="9" id="KW-0829">Tyrosine-protein kinase</keyword>
<keyword evidence="8 15" id="KW-0067">ATP-binding</keyword>
<evidence type="ECO:0000256" key="10">
    <source>
        <dbReference type="ARBA" id="ARBA00023242"/>
    </source>
</evidence>
<dbReference type="OrthoDB" id="283111at2759"/>
<gene>
    <name evidence="19" type="primary">LOC108668115</name>
</gene>
<accession>A0A8B7NAZ2</accession>
<evidence type="ECO:0000256" key="16">
    <source>
        <dbReference type="SAM" id="MobiDB-lite"/>
    </source>
</evidence>
<feature type="compositionally biased region" description="Polar residues" evidence="16">
    <location>
        <begin position="743"/>
        <end position="754"/>
    </location>
</feature>
<evidence type="ECO:0000313" key="18">
    <source>
        <dbReference type="Proteomes" id="UP000694843"/>
    </source>
</evidence>
<dbReference type="PROSITE" id="PS50011">
    <property type="entry name" value="PROTEIN_KINASE_DOM"/>
    <property type="match status" value="1"/>
</dbReference>
<dbReference type="InterPro" id="IPR008271">
    <property type="entry name" value="Ser/Thr_kinase_AS"/>
</dbReference>
<feature type="region of interest" description="Disordered" evidence="16">
    <location>
        <begin position="48"/>
        <end position="78"/>
    </location>
</feature>
<dbReference type="GO" id="GO:0005634">
    <property type="term" value="C:nucleus"/>
    <property type="evidence" value="ECO:0007669"/>
    <property type="project" value="UniProtKB-SubCell"/>
</dbReference>
<evidence type="ECO:0000256" key="5">
    <source>
        <dbReference type="ARBA" id="ARBA00022679"/>
    </source>
</evidence>
<dbReference type="FunFam" id="3.30.200.20:FF:000061">
    <property type="entry name" value="Dual specificity protein kinase CLK2"/>
    <property type="match status" value="1"/>
</dbReference>
<dbReference type="GO" id="GO:0004674">
    <property type="term" value="F:protein serine/threonine kinase activity"/>
    <property type="evidence" value="ECO:0007669"/>
    <property type="project" value="UniProtKB-KW"/>
</dbReference>
<dbReference type="GO" id="GO:0004713">
    <property type="term" value="F:protein tyrosine kinase activity"/>
    <property type="evidence" value="ECO:0007669"/>
    <property type="project" value="UniProtKB-KW"/>
</dbReference>
<keyword evidence="6 15" id="KW-0547">Nucleotide-binding</keyword>
<protein>
    <recommendedName>
        <fullName evidence="2">dual-specificity kinase</fullName>
        <ecNumber evidence="2">2.7.12.1</ecNumber>
    </recommendedName>
</protein>
<keyword evidence="5" id="KW-0808">Transferase</keyword>
<feature type="compositionally biased region" description="Low complexity" evidence="16">
    <location>
        <begin position="519"/>
        <end position="530"/>
    </location>
</feature>
<reference evidence="19" key="1">
    <citation type="submission" date="2025-08" db="UniProtKB">
        <authorList>
            <consortium name="RefSeq"/>
        </authorList>
    </citation>
    <scope>IDENTIFICATION</scope>
    <source>
        <tissue evidence="19">Whole organism</tissue>
    </source>
</reference>
<feature type="compositionally biased region" description="Basic and acidic residues" evidence="16">
    <location>
        <begin position="150"/>
        <end position="178"/>
    </location>
</feature>
<comment type="catalytic activity">
    <reaction evidence="12">
        <text>L-seryl-[protein] + ATP = O-phospho-L-seryl-[protein] + ADP + H(+)</text>
        <dbReference type="Rhea" id="RHEA:17989"/>
        <dbReference type="Rhea" id="RHEA-COMP:9863"/>
        <dbReference type="Rhea" id="RHEA-COMP:11604"/>
        <dbReference type="ChEBI" id="CHEBI:15378"/>
        <dbReference type="ChEBI" id="CHEBI:29999"/>
        <dbReference type="ChEBI" id="CHEBI:30616"/>
        <dbReference type="ChEBI" id="CHEBI:83421"/>
        <dbReference type="ChEBI" id="CHEBI:456216"/>
        <dbReference type="EC" id="2.7.12.1"/>
    </reaction>
</comment>
<feature type="region of interest" description="Disordered" evidence="16">
    <location>
        <begin position="743"/>
        <end position="796"/>
    </location>
</feature>
<dbReference type="PROSITE" id="PS00108">
    <property type="entry name" value="PROTEIN_KINASE_ST"/>
    <property type="match status" value="1"/>
</dbReference>
<dbReference type="InterPro" id="IPR051175">
    <property type="entry name" value="CLK_kinases"/>
</dbReference>
<dbReference type="RefSeq" id="XP_018010750.1">
    <property type="nucleotide sequence ID" value="XM_018155261.2"/>
</dbReference>
<feature type="region of interest" description="Disordered" evidence="16">
    <location>
        <begin position="493"/>
        <end position="556"/>
    </location>
</feature>
<dbReference type="GO" id="GO:0005524">
    <property type="term" value="F:ATP binding"/>
    <property type="evidence" value="ECO:0007669"/>
    <property type="project" value="UniProtKB-UniRule"/>
</dbReference>
<evidence type="ECO:0000256" key="2">
    <source>
        <dbReference type="ARBA" id="ARBA00013203"/>
    </source>
</evidence>
<dbReference type="InterPro" id="IPR000719">
    <property type="entry name" value="Prot_kinase_dom"/>
</dbReference>
<feature type="compositionally biased region" description="Polar residues" evidence="16">
    <location>
        <begin position="493"/>
        <end position="518"/>
    </location>
</feature>
<feature type="region of interest" description="Disordered" evidence="16">
    <location>
        <begin position="103"/>
        <end position="230"/>
    </location>
</feature>
<dbReference type="Pfam" id="PF00069">
    <property type="entry name" value="Pkinase"/>
    <property type="match status" value="1"/>
</dbReference>
<comment type="subcellular location">
    <subcellularLocation>
        <location evidence="1">Nucleus</location>
    </subcellularLocation>
</comment>
<evidence type="ECO:0000256" key="12">
    <source>
        <dbReference type="ARBA" id="ARBA00049003"/>
    </source>
</evidence>
<dbReference type="InterPro" id="IPR011009">
    <property type="entry name" value="Kinase-like_dom_sf"/>
</dbReference>
<evidence type="ECO:0000256" key="14">
    <source>
        <dbReference type="ARBA" id="ARBA00051680"/>
    </source>
</evidence>
<keyword evidence="7 19" id="KW-0418">Kinase</keyword>
<dbReference type="InterPro" id="IPR017441">
    <property type="entry name" value="Protein_kinase_ATP_BS"/>
</dbReference>
<evidence type="ECO:0000256" key="8">
    <source>
        <dbReference type="ARBA" id="ARBA00022840"/>
    </source>
</evidence>
<feature type="compositionally biased region" description="Low complexity" evidence="16">
    <location>
        <begin position="213"/>
        <end position="223"/>
    </location>
</feature>
<feature type="domain" description="Protein kinase" evidence="17">
    <location>
        <begin position="811"/>
        <end position="1125"/>
    </location>
</feature>
<comment type="similarity">
    <text evidence="11">Belongs to the protein kinase superfamily. CMGC Ser/Thr protein kinase family. Lammer subfamily.</text>
</comment>
<feature type="compositionally biased region" description="Low complexity" evidence="16">
    <location>
        <begin position="415"/>
        <end position="434"/>
    </location>
</feature>
<keyword evidence="10" id="KW-0539">Nucleus</keyword>
<evidence type="ECO:0000256" key="7">
    <source>
        <dbReference type="ARBA" id="ARBA00022777"/>
    </source>
</evidence>
<evidence type="ECO:0000256" key="13">
    <source>
        <dbReference type="ARBA" id="ARBA00049308"/>
    </source>
</evidence>
<feature type="compositionally biased region" description="Low complexity" evidence="16">
    <location>
        <begin position="131"/>
        <end position="140"/>
    </location>
</feature>
<comment type="catalytic activity">
    <reaction evidence="14">
        <text>L-tyrosyl-[protein] + ATP = O-phospho-L-tyrosyl-[protein] + ADP + H(+)</text>
        <dbReference type="Rhea" id="RHEA:10596"/>
        <dbReference type="Rhea" id="RHEA-COMP:10136"/>
        <dbReference type="Rhea" id="RHEA-COMP:20101"/>
        <dbReference type="ChEBI" id="CHEBI:15378"/>
        <dbReference type="ChEBI" id="CHEBI:30616"/>
        <dbReference type="ChEBI" id="CHEBI:46858"/>
        <dbReference type="ChEBI" id="CHEBI:61978"/>
        <dbReference type="ChEBI" id="CHEBI:456216"/>
        <dbReference type="EC" id="2.7.12.1"/>
    </reaction>
</comment>
<evidence type="ECO:0000256" key="1">
    <source>
        <dbReference type="ARBA" id="ARBA00004123"/>
    </source>
</evidence>
<keyword evidence="4" id="KW-0597">Phosphoprotein</keyword>
<evidence type="ECO:0000256" key="6">
    <source>
        <dbReference type="ARBA" id="ARBA00022741"/>
    </source>
</evidence>
<name>A0A8B7NAZ2_HYAAZ</name>
<keyword evidence="18" id="KW-1185">Reference proteome</keyword>
<feature type="binding site" evidence="15">
    <location>
        <position position="840"/>
    </location>
    <ligand>
        <name>ATP</name>
        <dbReference type="ChEBI" id="CHEBI:30616"/>
    </ligand>
</feature>
<feature type="region of interest" description="Disordered" evidence="16">
    <location>
        <begin position="415"/>
        <end position="446"/>
    </location>
</feature>
<dbReference type="GO" id="GO:0004712">
    <property type="term" value="F:protein serine/threonine/tyrosine kinase activity"/>
    <property type="evidence" value="ECO:0007669"/>
    <property type="project" value="UniProtKB-EC"/>
</dbReference>
<feature type="compositionally biased region" description="Low complexity" evidence="16">
    <location>
        <begin position="769"/>
        <end position="789"/>
    </location>
</feature>
<dbReference type="GO" id="GO:0043484">
    <property type="term" value="P:regulation of RNA splicing"/>
    <property type="evidence" value="ECO:0007669"/>
    <property type="project" value="TreeGrafter"/>
</dbReference>
<evidence type="ECO:0000256" key="3">
    <source>
        <dbReference type="ARBA" id="ARBA00022527"/>
    </source>
</evidence>
<dbReference type="Gene3D" id="3.30.200.20">
    <property type="entry name" value="Phosphorylase Kinase, domain 1"/>
    <property type="match status" value="1"/>
</dbReference>
<organism evidence="18 19">
    <name type="scientific">Hyalella azteca</name>
    <name type="common">Amphipod</name>
    <dbReference type="NCBI Taxonomy" id="294128"/>
    <lineage>
        <taxon>Eukaryota</taxon>
        <taxon>Metazoa</taxon>
        <taxon>Ecdysozoa</taxon>
        <taxon>Arthropoda</taxon>
        <taxon>Crustacea</taxon>
        <taxon>Multicrustacea</taxon>
        <taxon>Malacostraca</taxon>
        <taxon>Eumalacostraca</taxon>
        <taxon>Peracarida</taxon>
        <taxon>Amphipoda</taxon>
        <taxon>Senticaudata</taxon>
        <taxon>Talitrida</taxon>
        <taxon>Talitroidea</taxon>
        <taxon>Hyalellidae</taxon>
        <taxon>Hyalella</taxon>
    </lineage>
</organism>
<dbReference type="SMART" id="SM00220">
    <property type="entry name" value="S_TKc"/>
    <property type="match status" value="1"/>
</dbReference>
<dbReference type="PROSITE" id="PS00107">
    <property type="entry name" value="PROTEIN_KINASE_ATP"/>
    <property type="match status" value="1"/>
</dbReference>
<feature type="compositionally biased region" description="Low complexity" evidence="16">
    <location>
        <begin position="63"/>
        <end position="72"/>
    </location>
</feature>
<dbReference type="FunFam" id="1.10.510.10:FF:000145">
    <property type="entry name" value="Dual specificity protein kinase CLK2"/>
    <property type="match status" value="1"/>
</dbReference>
<feature type="compositionally biased region" description="Polar residues" evidence="16">
    <location>
        <begin position="48"/>
        <end position="62"/>
    </location>
</feature>
<dbReference type="Proteomes" id="UP000694843">
    <property type="component" value="Unplaced"/>
</dbReference>
<keyword evidence="3" id="KW-0723">Serine/threonine-protein kinase</keyword>
<dbReference type="SUPFAM" id="SSF56112">
    <property type="entry name" value="Protein kinase-like (PK-like)"/>
    <property type="match status" value="1"/>
</dbReference>
<evidence type="ECO:0000313" key="19">
    <source>
        <dbReference type="RefSeq" id="XP_018010750.1"/>
    </source>
</evidence>
<dbReference type="Gene3D" id="1.10.510.10">
    <property type="entry name" value="Transferase(Phosphotransferase) domain 1"/>
    <property type="match status" value="1"/>
</dbReference>
<evidence type="ECO:0000256" key="11">
    <source>
        <dbReference type="ARBA" id="ARBA00037966"/>
    </source>
</evidence>
<dbReference type="CDD" id="cd14134">
    <property type="entry name" value="PKc_CLK"/>
    <property type="match status" value="1"/>
</dbReference>